<name>A0A2P2ND41_RHIMU</name>
<accession>A0A2P2ND41</accession>
<evidence type="ECO:0000313" key="1">
    <source>
        <dbReference type="EMBL" id="MBX40388.1"/>
    </source>
</evidence>
<protein>
    <submittedName>
        <fullName evidence="1">Uncharacterized protein</fullName>
    </submittedName>
</protein>
<reference evidence="1" key="1">
    <citation type="submission" date="2018-02" db="EMBL/GenBank/DDBJ databases">
        <title>Rhizophora mucronata_Transcriptome.</title>
        <authorList>
            <person name="Meera S.P."/>
            <person name="Sreeshan A."/>
            <person name="Augustine A."/>
        </authorList>
    </citation>
    <scope>NUCLEOTIDE SEQUENCE</scope>
    <source>
        <tissue evidence="1">Leaf</tissue>
    </source>
</reference>
<proteinExistence type="predicted"/>
<organism evidence="1">
    <name type="scientific">Rhizophora mucronata</name>
    <name type="common">Asiatic mangrove</name>
    <dbReference type="NCBI Taxonomy" id="61149"/>
    <lineage>
        <taxon>Eukaryota</taxon>
        <taxon>Viridiplantae</taxon>
        <taxon>Streptophyta</taxon>
        <taxon>Embryophyta</taxon>
        <taxon>Tracheophyta</taxon>
        <taxon>Spermatophyta</taxon>
        <taxon>Magnoliopsida</taxon>
        <taxon>eudicotyledons</taxon>
        <taxon>Gunneridae</taxon>
        <taxon>Pentapetalae</taxon>
        <taxon>rosids</taxon>
        <taxon>fabids</taxon>
        <taxon>Malpighiales</taxon>
        <taxon>Rhizophoraceae</taxon>
        <taxon>Rhizophora</taxon>
    </lineage>
</organism>
<dbReference type="AlphaFoldDB" id="A0A2P2ND41"/>
<dbReference type="EMBL" id="GGEC01059904">
    <property type="protein sequence ID" value="MBX40388.1"/>
    <property type="molecule type" value="Transcribed_RNA"/>
</dbReference>
<sequence>MQNSVEQVLPQQVTAKSQAELGGNSFILKAVPLSSTALH</sequence>